<dbReference type="Gene3D" id="2.40.50.140">
    <property type="entry name" value="Nucleic acid-binding proteins"/>
    <property type="match status" value="1"/>
</dbReference>
<dbReference type="OrthoDB" id="10258930at2759"/>
<dbReference type="GO" id="GO:0003735">
    <property type="term" value="F:structural constituent of ribosome"/>
    <property type="evidence" value="ECO:0007669"/>
    <property type="project" value="InterPro"/>
</dbReference>
<evidence type="ECO:0000256" key="1">
    <source>
        <dbReference type="ARBA" id="ARBA00005943"/>
    </source>
</evidence>
<dbReference type="PANTHER" id="PTHR10769">
    <property type="entry name" value="40S RIBOSOMAL PROTEIN S28"/>
    <property type="match status" value="1"/>
</dbReference>
<dbReference type="GO" id="GO:0000028">
    <property type="term" value="P:ribosomal small subunit assembly"/>
    <property type="evidence" value="ECO:0007669"/>
    <property type="project" value="TreeGrafter"/>
</dbReference>
<gene>
    <name evidence="4" type="ORF">Eint_091440</name>
</gene>
<dbReference type="GO" id="GO:0022627">
    <property type="term" value="C:cytosolic small ribosomal subunit"/>
    <property type="evidence" value="ECO:0007669"/>
    <property type="project" value="TreeGrafter"/>
</dbReference>
<sequence length="65" mass="7529">MEDQQEFFGKVTQVLGRTGGSGLLTQVKMELIHNKRMIQRAIKGPISEGDFVEILECEREHRRTR</sequence>
<dbReference type="GeneID" id="9698464"/>
<name>E0S907_ENCIT</name>
<protein>
    <submittedName>
        <fullName evidence="4">40S ribosomal protein S28</fullName>
    </submittedName>
</protein>
<keyword evidence="5" id="KW-1185">Reference proteome</keyword>
<dbReference type="InterPro" id="IPR012340">
    <property type="entry name" value="NA-bd_OB-fold"/>
</dbReference>
<dbReference type="InterPro" id="IPR000289">
    <property type="entry name" value="Ribosomal_eS28"/>
</dbReference>
<dbReference type="Pfam" id="PF01200">
    <property type="entry name" value="Ribosomal_S28e"/>
    <property type="match status" value="1"/>
</dbReference>
<dbReference type="KEGG" id="ein:Eint_091440"/>
<comment type="similarity">
    <text evidence="1">Belongs to the eukaryotic ribosomal protein eS28 family.</text>
</comment>
<proteinExistence type="inferred from homology"/>
<dbReference type="SUPFAM" id="SSF50249">
    <property type="entry name" value="Nucleic acid-binding proteins"/>
    <property type="match status" value="1"/>
</dbReference>
<dbReference type="HOGENOM" id="CLU_178987_2_2_1"/>
<keyword evidence="3" id="KW-0687">Ribonucleoprotein</keyword>
<evidence type="ECO:0000313" key="5">
    <source>
        <dbReference type="Proteomes" id="UP000002313"/>
    </source>
</evidence>
<dbReference type="GO" id="GO:0006412">
    <property type="term" value="P:translation"/>
    <property type="evidence" value="ECO:0007669"/>
    <property type="project" value="InterPro"/>
</dbReference>
<dbReference type="EMBL" id="CP001950">
    <property type="protein sequence ID" value="ADM12272.1"/>
    <property type="molecule type" value="Genomic_DNA"/>
</dbReference>
<dbReference type="RefSeq" id="XP_003073632.1">
    <property type="nucleotide sequence ID" value="XM_003073586.1"/>
</dbReference>
<evidence type="ECO:0000256" key="2">
    <source>
        <dbReference type="ARBA" id="ARBA00022980"/>
    </source>
</evidence>
<dbReference type="Proteomes" id="UP000002313">
    <property type="component" value="Chromosome IX"/>
</dbReference>
<reference evidence="4 5" key="2">
    <citation type="journal article" date="2012" name="Proc. Natl. Acad. Sci. U.S.A.">
        <title>Gain and loss of multiple functionally related, horizontally transferred genes in the reduced genomes of two microsporidian parasites.</title>
        <authorList>
            <person name="Pombert J.-F."/>
            <person name="Selman M."/>
            <person name="Burki F."/>
            <person name="Bardell F.T."/>
            <person name="Farinelli L."/>
            <person name="Solter L.F."/>
            <person name="Whitman D.W."/>
            <person name="Weiss L.M."/>
            <person name="Corradi N."/>
            <person name="Keeling P.J."/>
        </authorList>
    </citation>
    <scope>NUCLEOTIDE SEQUENCE [LARGE SCALE GENOMIC DNA]</scope>
    <source>
        <strain evidence="4 5">ATCC 50506</strain>
    </source>
</reference>
<reference evidence="4 5" key="1">
    <citation type="journal article" date="2010" name="Nat. Commun.">
        <title>The complete sequence of the smallest known nuclear genome from the microsporidian Encephalitozoon intestinalis.</title>
        <authorList>
            <person name="Corradi N."/>
            <person name="Pombert J.-F."/>
            <person name="Farinelli L."/>
            <person name="Didier E.S."/>
            <person name="Keeling P.J."/>
        </authorList>
    </citation>
    <scope>NUCLEOTIDE SEQUENCE [LARGE SCALE GENOMIC DNA]</scope>
    <source>
        <strain evidence="4 5">ATCC 50506</strain>
    </source>
</reference>
<dbReference type="AlphaFoldDB" id="E0S907"/>
<dbReference type="GO" id="GO:0030490">
    <property type="term" value="P:maturation of SSU-rRNA"/>
    <property type="evidence" value="ECO:0007669"/>
    <property type="project" value="TreeGrafter"/>
</dbReference>
<dbReference type="PANTHER" id="PTHR10769:SF3">
    <property type="entry name" value="SMALL RIBOSOMAL SUBUNIT PROTEIN ES28"/>
    <property type="match status" value="1"/>
</dbReference>
<accession>E0S907</accession>
<evidence type="ECO:0000256" key="3">
    <source>
        <dbReference type="ARBA" id="ARBA00023274"/>
    </source>
</evidence>
<organism evidence="4 5">
    <name type="scientific">Encephalitozoon intestinalis (strain ATCC 50506)</name>
    <name type="common">Microsporidian parasite</name>
    <name type="synonym">Septata intestinalis</name>
    <dbReference type="NCBI Taxonomy" id="876142"/>
    <lineage>
        <taxon>Eukaryota</taxon>
        <taxon>Fungi</taxon>
        <taxon>Fungi incertae sedis</taxon>
        <taxon>Microsporidia</taxon>
        <taxon>Unikaryonidae</taxon>
        <taxon>Encephalitozoon</taxon>
    </lineage>
</organism>
<evidence type="ECO:0000313" key="4">
    <source>
        <dbReference type="EMBL" id="ADM12272.1"/>
    </source>
</evidence>
<dbReference type="VEuPathDB" id="MicrosporidiaDB:Eint_091440"/>
<keyword evidence="2 4" id="KW-0689">Ribosomal protein</keyword>